<evidence type="ECO:0000313" key="4">
    <source>
        <dbReference type="EMBL" id="PWL51870.1"/>
    </source>
</evidence>
<sequence length="201" mass="22788">MSREEFNDIELDAIKEVINIGAGNAATAISGLINKKVNMTVPKINILSFDEIFGDLDAEKVVISIGTRILGEIHGSILFILEKNKIDEFSSFYIQIEEKNKVILNIEMFKNMVEIISQYFIKSISKFTGLEVVSSNQEVVQDTLGAILSTTFIELSQFEDKVVDLEIRFLVSEEYEKIIGHLYYIPTTDSLDRILKSLKVR</sequence>
<evidence type="ECO:0000313" key="6">
    <source>
        <dbReference type="Proteomes" id="UP000182135"/>
    </source>
</evidence>
<dbReference type="STRING" id="1529.SAMN04487885_10254"/>
<dbReference type="Proteomes" id="UP000246114">
    <property type="component" value="Unassembled WGS sequence"/>
</dbReference>
<dbReference type="EMBL" id="FOOE01000002">
    <property type="protein sequence ID" value="SFF53827.1"/>
    <property type="molecule type" value="Genomic_DNA"/>
</dbReference>
<evidence type="ECO:0000256" key="2">
    <source>
        <dbReference type="ARBA" id="ARBA00022801"/>
    </source>
</evidence>
<dbReference type="GO" id="GO:0006935">
    <property type="term" value="P:chemotaxis"/>
    <property type="evidence" value="ECO:0007669"/>
    <property type="project" value="UniProtKB-KW"/>
</dbReference>
<dbReference type="EMBL" id="QAMZ01000053">
    <property type="protein sequence ID" value="PWL51870.1"/>
    <property type="molecule type" value="Genomic_DNA"/>
</dbReference>
<keyword evidence="2" id="KW-0378">Hydrolase</keyword>
<keyword evidence="1" id="KW-0145">Chemotaxis</keyword>
<dbReference type="SUPFAM" id="SSF103039">
    <property type="entry name" value="CheC-like"/>
    <property type="match status" value="1"/>
</dbReference>
<dbReference type="InterPro" id="IPR050992">
    <property type="entry name" value="CheZ_family_phosphatases"/>
</dbReference>
<protein>
    <submittedName>
        <fullName evidence="5">Chemotaxis protein CheC</fullName>
    </submittedName>
</protein>
<evidence type="ECO:0000313" key="5">
    <source>
        <dbReference type="EMBL" id="SFF53827.1"/>
    </source>
</evidence>
<dbReference type="RefSeq" id="WP_027637935.1">
    <property type="nucleotide sequence ID" value="NZ_CABMJC010000002.1"/>
</dbReference>
<dbReference type="GO" id="GO:0016787">
    <property type="term" value="F:hydrolase activity"/>
    <property type="evidence" value="ECO:0007669"/>
    <property type="project" value="UniProtKB-KW"/>
</dbReference>
<reference evidence="5 6" key="1">
    <citation type="submission" date="2016-10" db="EMBL/GenBank/DDBJ databases">
        <authorList>
            <person name="de Groot N.N."/>
        </authorList>
    </citation>
    <scope>NUCLEOTIDE SEQUENCE [LARGE SCALE GENOMIC DNA]</scope>
    <source>
        <strain evidence="5 6">NLAE-zl-G419</strain>
    </source>
</reference>
<name>A0A1I2JKZ0_9CLOT</name>
<keyword evidence="6" id="KW-1185">Reference proteome</keyword>
<accession>A0A1I2JKZ0</accession>
<feature type="domain" description="CheC-like protein" evidence="3">
    <location>
        <begin position="9"/>
        <end position="46"/>
    </location>
</feature>
<evidence type="ECO:0000313" key="7">
    <source>
        <dbReference type="Proteomes" id="UP000246114"/>
    </source>
</evidence>
<organism evidence="5 6">
    <name type="scientific">Clostridium cadaveris</name>
    <dbReference type="NCBI Taxonomy" id="1529"/>
    <lineage>
        <taxon>Bacteria</taxon>
        <taxon>Bacillati</taxon>
        <taxon>Bacillota</taxon>
        <taxon>Clostridia</taxon>
        <taxon>Eubacteriales</taxon>
        <taxon>Clostridiaceae</taxon>
        <taxon>Clostridium</taxon>
    </lineage>
</organism>
<dbReference type="PANTHER" id="PTHR43693">
    <property type="entry name" value="PROTEIN PHOSPHATASE CHEZ"/>
    <property type="match status" value="1"/>
</dbReference>
<dbReference type="InterPro" id="IPR007597">
    <property type="entry name" value="CheC"/>
</dbReference>
<dbReference type="eggNOG" id="COG1776">
    <property type="taxonomic scope" value="Bacteria"/>
</dbReference>
<gene>
    <name evidence="4" type="ORF">DBY38_13075</name>
    <name evidence="5" type="ORF">SAMN04487885_10254</name>
</gene>
<dbReference type="Gene3D" id="3.40.1550.10">
    <property type="entry name" value="CheC-like"/>
    <property type="match status" value="1"/>
</dbReference>
<dbReference type="InterPro" id="IPR028976">
    <property type="entry name" value="CheC-like_sf"/>
</dbReference>
<dbReference type="PANTHER" id="PTHR43693:SF1">
    <property type="entry name" value="PROTEIN PHOSPHATASE CHEZ"/>
    <property type="match status" value="1"/>
</dbReference>
<evidence type="ECO:0000256" key="1">
    <source>
        <dbReference type="ARBA" id="ARBA00022500"/>
    </source>
</evidence>
<evidence type="ECO:0000259" key="3">
    <source>
        <dbReference type="Pfam" id="PF04509"/>
    </source>
</evidence>
<dbReference type="OrthoDB" id="9812187at2"/>
<dbReference type="GeneID" id="90544392"/>
<dbReference type="AlphaFoldDB" id="A0A1I2JKZ0"/>
<reference evidence="4 7" key="2">
    <citation type="submission" date="2018-03" db="EMBL/GenBank/DDBJ databases">
        <title>The uncultured portion of the human microbiome is neutrally assembled.</title>
        <authorList>
            <person name="Jeraldo P."/>
            <person name="Boardman L."/>
            <person name="White B.A."/>
            <person name="Nelson H."/>
            <person name="Goldenfeld N."/>
            <person name="Chia N."/>
        </authorList>
    </citation>
    <scope>NUCLEOTIDE SEQUENCE [LARGE SCALE GENOMIC DNA]</scope>
    <source>
        <strain evidence="4">CIM:MAG 903</strain>
    </source>
</reference>
<proteinExistence type="predicted"/>
<dbReference type="CDD" id="cd17909">
    <property type="entry name" value="CheC_ClassI"/>
    <property type="match status" value="1"/>
</dbReference>
<dbReference type="Proteomes" id="UP000182135">
    <property type="component" value="Unassembled WGS sequence"/>
</dbReference>
<dbReference type="Pfam" id="PF04509">
    <property type="entry name" value="CheC"/>
    <property type="match status" value="1"/>
</dbReference>